<evidence type="ECO:0000313" key="1">
    <source>
        <dbReference type="EMBL" id="UOQ65103.1"/>
    </source>
</evidence>
<dbReference type="PANTHER" id="PTHR33639">
    <property type="entry name" value="THIOL-DISULFIDE OXIDOREDUCTASE DCC"/>
    <property type="match status" value="1"/>
</dbReference>
<dbReference type="InterPro" id="IPR007263">
    <property type="entry name" value="DCC1-like"/>
</dbReference>
<keyword evidence="2" id="KW-1185">Reference proteome</keyword>
<name>A0ABY4G2P5_9BACT</name>
<organism evidence="1 2">
    <name type="scientific">Hymenobacter volaticus</name>
    <dbReference type="NCBI Taxonomy" id="2932254"/>
    <lineage>
        <taxon>Bacteria</taxon>
        <taxon>Pseudomonadati</taxon>
        <taxon>Bacteroidota</taxon>
        <taxon>Cytophagia</taxon>
        <taxon>Cytophagales</taxon>
        <taxon>Hymenobacteraceae</taxon>
        <taxon>Hymenobacter</taxon>
    </lineage>
</organism>
<dbReference type="RefSeq" id="WP_245119112.1">
    <property type="nucleotide sequence ID" value="NZ_CP095061.1"/>
</dbReference>
<accession>A0ABY4G2P5</accession>
<evidence type="ECO:0000313" key="2">
    <source>
        <dbReference type="Proteomes" id="UP000830401"/>
    </source>
</evidence>
<reference evidence="1" key="1">
    <citation type="submission" date="2022-04" db="EMBL/GenBank/DDBJ databases">
        <title>Hymenobacter sp. isolated from the air.</title>
        <authorList>
            <person name="Won M."/>
            <person name="Lee C.-M."/>
            <person name="Woen H.-Y."/>
            <person name="Kwon S.-W."/>
        </authorList>
    </citation>
    <scope>NUCLEOTIDE SEQUENCE</scope>
    <source>
        <strain evidence="1">5420S-77</strain>
    </source>
</reference>
<gene>
    <name evidence="1" type="ORF">MUN86_16275</name>
</gene>
<dbReference type="EMBL" id="CP095061">
    <property type="protein sequence ID" value="UOQ65103.1"/>
    <property type="molecule type" value="Genomic_DNA"/>
</dbReference>
<proteinExistence type="predicted"/>
<dbReference type="Pfam" id="PF04134">
    <property type="entry name" value="DCC1-like"/>
    <property type="match status" value="1"/>
</dbReference>
<dbReference type="PANTHER" id="PTHR33639:SF2">
    <property type="entry name" value="DUF393 DOMAIN-CONTAINING PROTEIN"/>
    <property type="match status" value="1"/>
</dbReference>
<dbReference type="InterPro" id="IPR052927">
    <property type="entry name" value="DCC_oxidoreductase"/>
</dbReference>
<protein>
    <submittedName>
        <fullName evidence="1">Thiol-disulfide oxidoreductase DCC family protein</fullName>
    </submittedName>
</protein>
<sequence length="134" mass="15333">MALLPAVILFDGVCNLCNGFVQFVINHDPAEHFHFTSLQSEAGRELLAAHGLPPVVEPETVILIEQGQVYTHSTAALRILRQLSGLWSWLYAAIVLPRPVRDWAYRFVARHRYQWFGHRDACMLPTPALRQRFL</sequence>
<dbReference type="Proteomes" id="UP000830401">
    <property type="component" value="Chromosome"/>
</dbReference>